<evidence type="ECO:0000256" key="10">
    <source>
        <dbReference type="RuleBase" id="RU004008"/>
    </source>
</evidence>
<comment type="similarity">
    <text evidence="1 7 8">Belongs to the universal ribosomal protein uL22 family.</text>
</comment>
<evidence type="ECO:0000256" key="9">
    <source>
        <dbReference type="RuleBase" id="RU004006"/>
    </source>
</evidence>
<evidence type="ECO:0000256" key="2">
    <source>
        <dbReference type="ARBA" id="ARBA00022730"/>
    </source>
</evidence>
<dbReference type="PANTHER" id="PTHR13501">
    <property type="entry name" value="CHLOROPLAST 50S RIBOSOMAL PROTEIN L22-RELATED"/>
    <property type="match status" value="1"/>
</dbReference>
<dbReference type="Gene3D" id="3.90.470.10">
    <property type="entry name" value="Ribosomal protein L22/L17"/>
    <property type="match status" value="1"/>
</dbReference>
<dbReference type="GO" id="GO:0006412">
    <property type="term" value="P:translation"/>
    <property type="evidence" value="ECO:0007669"/>
    <property type="project" value="UniProtKB-UniRule"/>
</dbReference>
<dbReference type="PANTHER" id="PTHR13501:SF8">
    <property type="entry name" value="LARGE RIBOSOMAL SUBUNIT PROTEIN UL22M"/>
    <property type="match status" value="1"/>
</dbReference>
<dbReference type="CDD" id="cd00336">
    <property type="entry name" value="Ribosomal_L22"/>
    <property type="match status" value="1"/>
</dbReference>
<dbReference type="HAMAP" id="MF_01331_B">
    <property type="entry name" value="Ribosomal_uL22_B"/>
    <property type="match status" value="1"/>
</dbReference>
<dbReference type="GO" id="GO:0022625">
    <property type="term" value="C:cytosolic large ribosomal subunit"/>
    <property type="evidence" value="ECO:0007669"/>
    <property type="project" value="TreeGrafter"/>
</dbReference>
<keyword evidence="2 7" id="KW-0699">rRNA-binding</keyword>
<proteinExistence type="inferred from homology"/>
<keyword evidence="5 7" id="KW-0687">Ribonucleoprotein</keyword>
<keyword evidence="3 7" id="KW-0694">RNA-binding</keyword>
<evidence type="ECO:0000256" key="1">
    <source>
        <dbReference type="ARBA" id="ARBA00009451"/>
    </source>
</evidence>
<dbReference type="SUPFAM" id="SSF54843">
    <property type="entry name" value="Ribosomal protein L22"/>
    <property type="match status" value="1"/>
</dbReference>
<comment type="caution">
    <text evidence="11">The sequence shown here is derived from an EMBL/GenBank/DDBJ whole genome shotgun (WGS) entry which is preliminary data.</text>
</comment>
<dbReference type="InterPro" id="IPR036394">
    <property type="entry name" value="Ribosomal_uL22_sf"/>
</dbReference>
<protein>
    <recommendedName>
        <fullName evidence="6 7">Large ribosomal subunit protein uL22</fullName>
    </recommendedName>
</protein>
<comment type="function">
    <text evidence="7">The globular domain of the protein is located near the polypeptide exit tunnel on the outside of the subunit, while an extended beta-hairpin is found that lines the wall of the exit tunnel in the center of the 70S ribosome.</text>
</comment>
<evidence type="ECO:0000256" key="5">
    <source>
        <dbReference type="ARBA" id="ARBA00023274"/>
    </source>
</evidence>
<dbReference type="AlphaFoldDB" id="A0A554LWV7"/>
<dbReference type="InterPro" id="IPR047867">
    <property type="entry name" value="Ribosomal_uL22_bac/org-type"/>
</dbReference>
<evidence type="ECO:0000256" key="3">
    <source>
        <dbReference type="ARBA" id="ARBA00022884"/>
    </source>
</evidence>
<organism evidence="11 12">
    <name type="scientific">Candidatus Berkelbacteria bacterium Licking1014_2</name>
    <dbReference type="NCBI Taxonomy" id="2017146"/>
    <lineage>
        <taxon>Bacteria</taxon>
        <taxon>Candidatus Berkelbacteria</taxon>
    </lineage>
</organism>
<name>A0A554LWV7_9BACT</name>
<gene>
    <name evidence="7" type="primary">rplV</name>
    <name evidence="11" type="ORF">CEN88_64</name>
</gene>
<sequence>MKTATVYLKNLKIAPRKIRLLADLVRGQNTAWAIGQLKASVKKNAVFLEKLILAGEAAFMEKNKDINDKKDLYIKSVKVDGGPVLKRRLIMSRGRAGSIRKRSSHITLTISTKESIEKINQKEKII</sequence>
<dbReference type="Pfam" id="PF00237">
    <property type="entry name" value="Ribosomal_L22"/>
    <property type="match status" value="1"/>
</dbReference>
<dbReference type="NCBIfam" id="TIGR01044">
    <property type="entry name" value="rplV_bact"/>
    <property type="match status" value="1"/>
</dbReference>
<accession>A0A554LWV7</accession>
<comment type="subunit">
    <text evidence="7 9">Part of the 50S ribosomal subunit.</text>
</comment>
<dbReference type="InterPro" id="IPR005727">
    <property type="entry name" value="Ribosomal_uL22_bac/chlpt-type"/>
</dbReference>
<keyword evidence="4 7" id="KW-0689">Ribosomal protein</keyword>
<dbReference type="GO" id="GO:0019843">
    <property type="term" value="F:rRNA binding"/>
    <property type="evidence" value="ECO:0007669"/>
    <property type="project" value="UniProtKB-UniRule"/>
</dbReference>
<evidence type="ECO:0000256" key="7">
    <source>
        <dbReference type="HAMAP-Rule" id="MF_01331"/>
    </source>
</evidence>
<dbReference type="EMBL" id="VMGL01000005">
    <property type="protein sequence ID" value="TSC97356.1"/>
    <property type="molecule type" value="Genomic_DNA"/>
</dbReference>
<evidence type="ECO:0000313" key="12">
    <source>
        <dbReference type="Proteomes" id="UP000318711"/>
    </source>
</evidence>
<comment type="function">
    <text evidence="7 10">This protein binds specifically to 23S rRNA; its binding is stimulated by other ribosomal proteins, e.g., L4, L17, and L20. It is important during the early stages of 50S assembly. It makes multiple contacts with different domains of the 23S rRNA in the assembled 50S subunit and ribosome.</text>
</comment>
<evidence type="ECO:0000256" key="8">
    <source>
        <dbReference type="RuleBase" id="RU004005"/>
    </source>
</evidence>
<dbReference type="Proteomes" id="UP000318711">
    <property type="component" value="Unassembled WGS sequence"/>
</dbReference>
<dbReference type="InterPro" id="IPR001063">
    <property type="entry name" value="Ribosomal_uL22"/>
</dbReference>
<evidence type="ECO:0000313" key="11">
    <source>
        <dbReference type="EMBL" id="TSC97356.1"/>
    </source>
</evidence>
<evidence type="ECO:0000256" key="4">
    <source>
        <dbReference type="ARBA" id="ARBA00022980"/>
    </source>
</evidence>
<reference evidence="11 12" key="1">
    <citation type="submission" date="2017-07" db="EMBL/GenBank/DDBJ databases">
        <title>Mechanisms for carbon and nitrogen cycling indicate functional differentiation within the Candidate Phyla Radiation.</title>
        <authorList>
            <person name="Danczak R.E."/>
            <person name="Johnston M.D."/>
            <person name="Kenah C."/>
            <person name="Slattery M."/>
            <person name="Wrighton K.C."/>
            <person name="Wilkins M.J."/>
        </authorList>
    </citation>
    <scope>NUCLEOTIDE SEQUENCE [LARGE SCALE GENOMIC DNA]</scope>
    <source>
        <strain evidence="11">Licking1014_2</strain>
    </source>
</reference>
<dbReference type="GO" id="GO:0003735">
    <property type="term" value="F:structural constituent of ribosome"/>
    <property type="evidence" value="ECO:0007669"/>
    <property type="project" value="InterPro"/>
</dbReference>
<evidence type="ECO:0000256" key="6">
    <source>
        <dbReference type="ARBA" id="ARBA00035207"/>
    </source>
</evidence>